<accession>A0A830ZV86</accession>
<evidence type="ECO:0000313" key="2">
    <source>
        <dbReference type="Proteomes" id="UP000013111"/>
    </source>
</evidence>
<reference evidence="1 2" key="2">
    <citation type="submission" date="2013-04" db="EMBL/GenBank/DDBJ databases">
        <title>Comparative genomics of 12 strains of Erwinia amylovora identifies a pan-genome with a large conserved core and provides insights into host specificity.</title>
        <authorList>
            <person name="Mann R.A."/>
            <person name="Smits T.H.M."/>
            <person name="Buehlmann A."/>
            <person name="Blom J."/>
            <person name="Goesmann A."/>
            <person name="Frey J.E."/>
            <person name="Plummer K.M."/>
            <person name="Beer S.V."/>
            <person name="Luck J."/>
            <person name="Duffy B."/>
            <person name="Rodoni B."/>
        </authorList>
    </citation>
    <scope>NUCLEOTIDE SEQUENCE [LARGE SCALE GENOMIC DNA]</scope>
    <source>
        <strain evidence="2">CFBP 1232</strain>
    </source>
</reference>
<sequence length="54" mass="5917">MVRMGRGSIIKAVSTALAELGFLSMDYFPAEGYLLISGVGSLSSLRQNRVFYSR</sequence>
<comment type="caution">
    <text evidence="1">The sequence shown here is derived from an EMBL/GenBank/DDBJ whole genome shotgun (WGS) entry which is preliminary data.</text>
</comment>
<dbReference type="AlphaFoldDB" id="A0A830ZV86"/>
<name>A0A830ZV86_ERWAM</name>
<evidence type="ECO:0000313" key="1">
    <source>
        <dbReference type="EMBL" id="CCO94823.1"/>
    </source>
</evidence>
<protein>
    <submittedName>
        <fullName evidence="1">Uncharacterized protein</fullName>
    </submittedName>
</protein>
<dbReference type="Proteomes" id="UP000013111">
    <property type="component" value="Unassembled WGS sequence"/>
</dbReference>
<reference evidence="1 2" key="1">
    <citation type="submission" date="2012-11" db="EMBL/GenBank/DDBJ databases">
        <authorList>
            <person name="Linke B."/>
        </authorList>
    </citation>
    <scope>NUCLEOTIDE SEQUENCE [LARGE SCALE GENOMIC DNA]</scope>
    <source>
        <strain evidence="2">CFBP 1232</strain>
    </source>
</reference>
<proteinExistence type="predicted"/>
<dbReference type="EMBL" id="CAPB01000035">
    <property type="protein sequence ID" value="CCO94823.1"/>
    <property type="molecule type" value="Genomic_DNA"/>
</dbReference>
<gene>
    <name evidence="1" type="ORF">BN437_2913</name>
</gene>
<organism evidence="1 2">
    <name type="scientific">Erwinia amylovora NBRC 12687 = CFBP 1232</name>
    <dbReference type="NCBI Taxonomy" id="1219359"/>
    <lineage>
        <taxon>Bacteria</taxon>
        <taxon>Pseudomonadati</taxon>
        <taxon>Pseudomonadota</taxon>
        <taxon>Gammaproteobacteria</taxon>
        <taxon>Enterobacterales</taxon>
        <taxon>Erwiniaceae</taxon>
        <taxon>Erwinia</taxon>
    </lineage>
</organism>